<dbReference type="RefSeq" id="WP_118032734.1">
    <property type="nucleotide sequence ID" value="NZ_CAKJZH010000002.1"/>
</dbReference>
<accession>A0A5M5M5X6</accession>
<proteinExistence type="predicted"/>
<evidence type="ECO:0000313" key="1">
    <source>
        <dbReference type="EMBL" id="KAA4529394.1"/>
    </source>
</evidence>
<comment type="caution">
    <text evidence="1">The sequence shown here is derived from an EMBL/GenBank/DDBJ whole genome shotgun (WGS) entry which is preliminary data.</text>
</comment>
<name>A0A5M5M5X6_BACOV</name>
<protein>
    <submittedName>
        <fullName evidence="1">Uncharacterized protein</fullName>
    </submittedName>
</protein>
<gene>
    <name evidence="1" type="ORF">F3B85_21980</name>
</gene>
<organism evidence="1 2">
    <name type="scientific">Bacteroides ovatus</name>
    <dbReference type="NCBI Taxonomy" id="28116"/>
    <lineage>
        <taxon>Bacteria</taxon>
        <taxon>Pseudomonadati</taxon>
        <taxon>Bacteroidota</taxon>
        <taxon>Bacteroidia</taxon>
        <taxon>Bacteroidales</taxon>
        <taxon>Bacteroidaceae</taxon>
        <taxon>Bacteroides</taxon>
    </lineage>
</organism>
<dbReference type="Proteomes" id="UP000478493">
    <property type="component" value="Unassembled WGS sequence"/>
</dbReference>
<reference evidence="1 2" key="1">
    <citation type="journal article" date="2019" name="Nat. Med.">
        <title>A library of human gut bacterial isolates paired with longitudinal multiomics data enables mechanistic microbiome research.</title>
        <authorList>
            <person name="Poyet M."/>
            <person name="Groussin M."/>
            <person name="Gibbons S.M."/>
            <person name="Avila-Pacheco J."/>
            <person name="Jiang X."/>
            <person name="Kearney S.M."/>
            <person name="Perrotta A.R."/>
            <person name="Berdy B."/>
            <person name="Zhao S."/>
            <person name="Lieberman T.D."/>
            <person name="Swanson P.K."/>
            <person name="Smith M."/>
            <person name="Roesemann S."/>
            <person name="Alexander J.E."/>
            <person name="Rich S.A."/>
            <person name="Livny J."/>
            <person name="Vlamakis H."/>
            <person name="Clish C."/>
            <person name="Bullock K."/>
            <person name="Deik A."/>
            <person name="Scott J."/>
            <person name="Pierce K.A."/>
            <person name="Xavier R.J."/>
            <person name="Alm E.J."/>
        </authorList>
    </citation>
    <scope>NUCLEOTIDE SEQUENCE [LARGE SCALE GENOMIC DNA]</scope>
    <source>
        <strain evidence="1 2">BIOML-A41</strain>
    </source>
</reference>
<evidence type="ECO:0000313" key="2">
    <source>
        <dbReference type="Proteomes" id="UP000478493"/>
    </source>
</evidence>
<dbReference type="EMBL" id="VWGP01000021">
    <property type="protein sequence ID" value="KAA4529394.1"/>
    <property type="molecule type" value="Genomic_DNA"/>
</dbReference>
<dbReference type="AlphaFoldDB" id="A0A5M5M5X6"/>
<sequence>MKRILFIAPSYLDLYKLILKELQVLAGNQVDFIPAKHFDSPYYHWVGHKTIRQIWFEYISKPIDKYWKEQIKQGTLSHSYDECFIINGEDCSSYLLKHLRKKNMNIKIHLYVWDSSNWFDYYRHQDLYDSIHTFDMSDADKYEKAEYLPFFIPREMQKSRYQPEFKYKISCIGTDHDGRAYIIRNFIIPLCEQRGWSYYFKLMPFFKEQLEDNNDNLFIEYPINADDYNTIMEESECVLDIDRPMQTALTPRFVWALAAGKKIITSNQNYRRLLESIVSKDVITQQVKCIDVNKPILDVEFMNKKLSFSSKIGMERLYIQNWVNTILYGKE</sequence>